<dbReference type="CDD" id="cd00201">
    <property type="entry name" value="WW"/>
    <property type="match status" value="1"/>
</dbReference>
<dbReference type="PROSITE" id="PS50020">
    <property type="entry name" value="WW_DOMAIN_2"/>
    <property type="match status" value="1"/>
</dbReference>
<dbReference type="AlphaFoldDB" id="A0A8H3EJE5"/>
<evidence type="ECO:0000313" key="3">
    <source>
        <dbReference type="EMBL" id="CAF9908261.1"/>
    </source>
</evidence>
<feature type="domain" description="WW" evidence="2">
    <location>
        <begin position="12"/>
        <end position="46"/>
    </location>
</feature>
<evidence type="ECO:0000256" key="1">
    <source>
        <dbReference type="SAM" id="MobiDB-lite"/>
    </source>
</evidence>
<dbReference type="Gene3D" id="2.20.70.10">
    <property type="match status" value="1"/>
</dbReference>
<gene>
    <name evidence="3" type="ORF">GOMPHAMPRED_006114</name>
</gene>
<accession>A0A8H3EJE5</accession>
<proteinExistence type="predicted"/>
<feature type="compositionally biased region" description="Polar residues" evidence="1">
    <location>
        <begin position="72"/>
        <end position="92"/>
    </location>
</feature>
<protein>
    <recommendedName>
        <fullName evidence="2">WW domain-containing protein</fullName>
    </recommendedName>
</protein>
<feature type="compositionally biased region" description="Low complexity" evidence="1">
    <location>
        <begin position="133"/>
        <end position="169"/>
    </location>
</feature>
<dbReference type="InterPro" id="IPR036020">
    <property type="entry name" value="WW_dom_sf"/>
</dbReference>
<dbReference type="SUPFAM" id="SSF51045">
    <property type="entry name" value="WW domain"/>
    <property type="match status" value="1"/>
</dbReference>
<dbReference type="Pfam" id="PF00397">
    <property type="entry name" value="WW"/>
    <property type="match status" value="1"/>
</dbReference>
<feature type="compositionally biased region" description="Gly residues" evidence="1">
    <location>
        <begin position="288"/>
        <end position="300"/>
    </location>
</feature>
<organism evidence="3 4">
    <name type="scientific">Gomphillus americanus</name>
    <dbReference type="NCBI Taxonomy" id="1940652"/>
    <lineage>
        <taxon>Eukaryota</taxon>
        <taxon>Fungi</taxon>
        <taxon>Dikarya</taxon>
        <taxon>Ascomycota</taxon>
        <taxon>Pezizomycotina</taxon>
        <taxon>Lecanoromycetes</taxon>
        <taxon>OSLEUM clade</taxon>
        <taxon>Ostropomycetidae</taxon>
        <taxon>Ostropales</taxon>
        <taxon>Graphidaceae</taxon>
        <taxon>Gomphilloideae</taxon>
        <taxon>Gomphillus</taxon>
    </lineage>
</organism>
<feature type="region of interest" description="Disordered" evidence="1">
    <location>
        <begin position="263"/>
        <end position="300"/>
    </location>
</feature>
<dbReference type="OrthoDB" id="2530521at2759"/>
<dbReference type="SMART" id="SM00456">
    <property type="entry name" value="WW"/>
    <property type="match status" value="1"/>
</dbReference>
<feature type="region of interest" description="Disordered" evidence="1">
    <location>
        <begin position="40"/>
        <end position="240"/>
    </location>
</feature>
<evidence type="ECO:0000313" key="4">
    <source>
        <dbReference type="Proteomes" id="UP000664169"/>
    </source>
</evidence>
<dbReference type="EMBL" id="CAJPDQ010000004">
    <property type="protein sequence ID" value="CAF9908261.1"/>
    <property type="molecule type" value="Genomic_DNA"/>
</dbReference>
<feature type="compositionally biased region" description="Low complexity" evidence="1">
    <location>
        <begin position="186"/>
        <end position="230"/>
    </location>
</feature>
<dbReference type="InterPro" id="IPR001202">
    <property type="entry name" value="WW_dom"/>
</dbReference>
<keyword evidence="4" id="KW-1185">Reference proteome</keyword>
<dbReference type="Proteomes" id="UP000664169">
    <property type="component" value="Unassembled WGS sequence"/>
</dbReference>
<evidence type="ECO:0000259" key="2">
    <source>
        <dbReference type="PROSITE" id="PS50020"/>
    </source>
</evidence>
<sequence>MADAPPPGPPPPRVPEGWKAVWNAQYNEWFYVNHFTKASQWEKPTEPARDPNSSGAAPPHSPPPSYLPSSANTTTANEKENPNNPYNQSHAKQNVDADARYAAQLQAEENARLANARPTSSTGGSRGAADSFYNQPSGNNSGYGGQQNYQGSPSSPPGYGQQQQGAPQQDGKRGLFSKLLGKSSHPQYSQQPQGYGQPQYPPQGQYYGQGYPPQQSYYGPPQPQYQQAPQKSGGIGAGGALLGAGAGLVGGALLMDAFEDHEQYNEQQAYQQGEDQGYDQGYDQGNDNDGGGDYGGGGDF</sequence>
<name>A0A8H3EJE5_9LECA</name>
<feature type="compositionally biased region" description="Low complexity" evidence="1">
    <location>
        <begin position="266"/>
        <end position="287"/>
    </location>
</feature>
<reference evidence="3" key="1">
    <citation type="submission" date="2021-03" db="EMBL/GenBank/DDBJ databases">
        <authorList>
            <person name="Tagirdzhanova G."/>
        </authorList>
    </citation>
    <scope>NUCLEOTIDE SEQUENCE</scope>
</reference>
<dbReference type="PROSITE" id="PS01159">
    <property type="entry name" value="WW_DOMAIN_1"/>
    <property type="match status" value="1"/>
</dbReference>
<comment type="caution">
    <text evidence="3">The sequence shown here is derived from an EMBL/GenBank/DDBJ whole genome shotgun (WGS) entry which is preliminary data.</text>
</comment>